<dbReference type="EMBL" id="CP044222">
    <property type="protein sequence ID" value="QEW08014.1"/>
    <property type="molecule type" value="Genomic_DNA"/>
</dbReference>
<evidence type="ECO:0000256" key="3">
    <source>
        <dbReference type="HAMAP-Rule" id="MF_01385"/>
    </source>
</evidence>
<organism evidence="4 5">
    <name type="scientific">Nitrincola iocasae</name>
    <dbReference type="NCBI Taxonomy" id="2614693"/>
    <lineage>
        <taxon>Bacteria</taxon>
        <taxon>Pseudomonadati</taxon>
        <taxon>Pseudomonadota</taxon>
        <taxon>Gammaproteobacteria</taxon>
        <taxon>Oceanospirillales</taxon>
        <taxon>Oceanospirillaceae</taxon>
        <taxon>Nitrincola</taxon>
    </lineage>
</organism>
<gene>
    <name evidence="3" type="primary">ureF</name>
    <name evidence="4" type="ORF">F5I99_16790</name>
</gene>
<dbReference type="AlphaFoldDB" id="A0A5J6LHH9"/>
<proteinExistence type="inferred from homology"/>
<dbReference type="InterPro" id="IPR038277">
    <property type="entry name" value="UreF_sf"/>
</dbReference>
<keyword evidence="1 3" id="KW-0996">Nickel insertion</keyword>
<sequence length="221" mass="24197">MLPSLRLYQLISPSLPIGAFTYSQGLEWAIEAGWVTDQPSLYAWLESVLKHSVGTLELPVLIRLHQGFAQADSQQIDYWCQYLCASRETAELRAEESQRGKALAVLLPSLGIEIPPSSIDAVKSTQLAGMALAAQHWQIPLDELCSGYLWSWLENSVMAGVKLVPLGQTSGQQLLLSLSETLPELQQQALAITDESIAGCTPALAIASACHETQYTRLFRS</sequence>
<evidence type="ECO:0000256" key="1">
    <source>
        <dbReference type="ARBA" id="ARBA00022988"/>
    </source>
</evidence>
<dbReference type="HAMAP" id="MF_01385">
    <property type="entry name" value="UreF"/>
    <property type="match status" value="1"/>
</dbReference>
<keyword evidence="2 3" id="KW-0143">Chaperone</keyword>
<dbReference type="PIRSF" id="PIRSF009467">
    <property type="entry name" value="Ureas_acces_UreF"/>
    <property type="match status" value="1"/>
</dbReference>
<reference evidence="4 5" key="1">
    <citation type="submission" date="2019-09" db="EMBL/GenBank/DDBJ databases">
        <title>Nitrincola iocasae sp. nov., a bacterium isolated from the sediment collected at a cold seep field in South China Sea.</title>
        <authorList>
            <person name="Zhang H."/>
            <person name="Wang H."/>
            <person name="Li C."/>
        </authorList>
    </citation>
    <scope>NUCLEOTIDE SEQUENCE [LARGE SCALE GENOMIC DNA]</scope>
    <source>
        <strain evidence="4 5">KXZD1103</strain>
    </source>
</reference>
<dbReference type="PANTHER" id="PTHR33620:SF1">
    <property type="entry name" value="UREASE ACCESSORY PROTEIN F"/>
    <property type="match status" value="1"/>
</dbReference>
<comment type="function">
    <text evidence="3">Required for maturation of urease via the functional incorporation of the urease nickel metallocenter.</text>
</comment>
<dbReference type="PANTHER" id="PTHR33620">
    <property type="entry name" value="UREASE ACCESSORY PROTEIN F"/>
    <property type="match status" value="1"/>
</dbReference>
<name>A0A5J6LHH9_9GAMM</name>
<dbReference type="Pfam" id="PF01730">
    <property type="entry name" value="UreF"/>
    <property type="match status" value="1"/>
</dbReference>
<comment type="subcellular location">
    <subcellularLocation>
        <location evidence="3">Cytoplasm</location>
    </subcellularLocation>
</comment>
<comment type="similarity">
    <text evidence="3">Belongs to the UreF family.</text>
</comment>
<comment type="subunit">
    <text evidence="3">UreD, UreF and UreG form a complex that acts as a GTP-hydrolysis-dependent molecular chaperone, activating the urease apoprotein by helping to assemble the nickel containing metallocenter of UreC. The UreE protein probably delivers the nickel.</text>
</comment>
<keyword evidence="3" id="KW-0963">Cytoplasm</keyword>
<dbReference type="InterPro" id="IPR002639">
    <property type="entry name" value="UreF"/>
</dbReference>
<dbReference type="Proteomes" id="UP000325606">
    <property type="component" value="Chromosome"/>
</dbReference>
<dbReference type="GO" id="GO:0016151">
    <property type="term" value="F:nickel cation binding"/>
    <property type="evidence" value="ECO:0007669"/>
    <property type="project" value="UniProtKB-UniRule"/>
</dbReference>
<dbReference type="Gene3D" id="1.10.4190.10">
    <property type="entry name" value="Urease accessory protein UreF"/>
    <property type="match status" value="1"/>
</dbReference>
<dbReference type="GO" id="GO:0005737">
    <property type="term" value="C:cytoplasm"/>
    <property type="evidence" value="ECO:0007669"/>
    <property type="project" value="UniProtKB-SubCell"/>
</dbReference>
<protein>
    <recommendedName>
        <fullName evidence="3">Urease accessory protein UreF</fullName>
    </recommendedName>
</protein>
<accession>A0A5J6LHH9</accession>
<evidence type="ECO:0000313" key="5">
    <source>
        <dbReference type="Proteomes" id="UP000325606"/>
    </source>
</evidence>
<dbReference type="KEGG" id="nik:F5I99_16790"/>
<evidence type="ECO:0000256" key="2">
    <source>
        <dbReference type="ARBA" id="ARBA00023186"/>
    </source>
</evidence>
<keyword evidence="5" id="KW-1185">Reference proteome</keyword>
<dbReference type="RefSeq" id="WP_151058011.1">
    <property type="nucleotide sequence ID" value="NZ_CP044222.1"/>
</dbReference>
<evidence type="ECO:0000313" key="4">
    <source>
        <dbReference type="EMBL" id="QEW08014.1"/>
    </source>
</evidence>